<evidence type="ECO:0000313" key="3">
    <source>
        <dbReference type="Proteomes" id="UP000199450"/>
    </source>
</evidence>
<accession>A0A1H7VQV3</accession>
<protein>
    <submittedName>
        <fullName evidence="2">Uncharacterized protein</fullName>
    </submittedName>
</protein>
<proteinExistence type="predicted"/>
<keyword evidence="3" id="KW-1185">Reference proteome</keyword>
<keyword evidence="1" id="KW-0812">Transmembrane</keyword>
<evidence type="ECO:0000256" key="1">
    <source>
        <dbReference type="SAM" id="Phobius"/>
    </source>
</evidence>
<keyword evidence="1" id="KW-1133">Transmembrane helix</keyword>
<name>A0A1H7VQV3_9FLAO</name>
<evidence type="ECO:0000313" key="2">
    <source>
        <dbReference type="EMBL" id="SEM11195.1"/>
    </source>
</evidence>
<dbReference type="EMBL" id="FOBV01000001">
    <property type="protein sequence ID" value="SEM11195.1"/>
    <property type="molecule type" value="Genomic_DNA"/>
</dbReference>
<organism evidence="2 3">
    <name type="scientific">Chryseobacterium taichungense</name>
    <dbReference type="NCBI Taxonomy" id="295069"/>
    <lineage>
        <taxon>Bacteria</taxon>
        <taxon>Pseudomonadati</taxon>
        <taxon>Bacteroidota</taxon>
        <taxon>Flavobacteriia</taxon>
        <taxon>Flavobacteriales</taxon>
        <taxon>Weeksellaceae</taxon>
        <taxon>Chryseobacterium group</taxon>
        <taxon>Chryseobacterium</taxon>
    </lineage>
</organism>
<dbReference type="AlphaFoldDB" id="A0A1H7VQV3"/>
<reference evidence="3" key="1">
    <citation type="submission" date="2016-10" db="EMBL/GenBank/DDBJ databases">
        <authorList>
            <person name="Varghese N."/>
            <person name="Submissions S."/>
        </authorList>
    </citation>
    <scope>NUCLEOTIDE SEQUENCE [LARGE SCALE GENOMIC DNA]</scope>
    <source>
        <strain evidence="3">DSM 17453</strain>
    </source>
</reference>
<keyword evidence="1" id="KW-0472">Membrane</keyword>
<feature type="transmembrane region" description="Helical" evidence="1">
    <location>
        <begin position="50"/>
        <end position="70"/>
    </location>
</feature>
<sequence length="90" mass="10756">MHLLKIYIVYKDFTLKKPTANTAGWINWIMKNIFCLKPIFNLFVSYNRKINYFSSLIYFIFICRLFCLSLKNRLHVQPVQGKEAFPSKNT</sequence>
<dbReference type="STRING" id="295069.SAMN05421856_101157"/>
<gene>
    <name evidence="2" type="ORF">SAMN05421856_101157</name>
</gene>
<dbReference type="Proteomes" id="UP000199450">
    <property type="component" value="Unassembled WGS sequence"/>
</dbReference>